<dbReference type="InterPro" id="IPR013088">
    <property type="entry name" value="Znf_NHR/GATA"/>
</dbReference>
<dbReference type="GO" id="GO:0005634">
    <property type="term" value="C:nucleus"/>
    <property type="evidence" value="ECO:0007669"/>
    <property type="project" value="UniProtKB-SubCell"/>
</dbReference>
<dbReference type="VEuPathDB" id="MicrosporidiaDB:NAPIS_ORF02561"/>
<feature type="region of interest" description="Disordered" evidence="7">
    <location>
        <begin position="49"/>
        <end position="73"/>
    </location>
</feature>
<dbReference type="PANTHER" id="PTHR10071:SF281">
    <property type="entry name" value="BOX A-BINDING FACTOR-RELATED"/>
    <property type="match status" value="1"/>
</dbReference>
<dbReference type="GO" id="GO:0008270">
    <property type="term" value="F:zinc ion binding"/>
    <property type="evidence" value="ECO:0007669"/>
    <property type="project" value="UniProtKB-KW"/>
</dbReference>
<dbReference type="GO" id="GO:0045944">
    <property type="term" value="P:positive regulation of transcription by RNA polymerase II"/>
    <property type="evidence" value="ECO:0007669"/>
    <property type="project" value="TreeGrafter"/>
</dbReference>
<keyword evidence="10" id="KW-1185">Reference proteome</keyword>
<dbReference type="PROSITE" id="PS50114">
    <property type="entry name" value="GATA_ZN_FINGER_2"/>
    <property type="match status" value="1"/>
</dbReference>
<accession>T0L5T3</accession>
<evidence type="ECO:0000259" key="8">
    <source>
        <dbReference type="PROSITE" id="PS50114"/>
    </source>
</evidence>
<reference evidence="9 10" key="1">
    <citation type="journal article" date="2013" name="BMC Genomics">
        <title>Genome sequencing and comparative genomics of honey bee microsporidia, Nosema apis reveal novel insights into host-parasite interactions.</title>
        <authorList>
            <person name="Chen Yp."/>
            <person name="Pettis J.S."/>
            <person name="Zhao Y."/>
            <person name="Liu X."/>
            <person name="Tallon L.J."/>
            <person name="Sadzewicz L.D."/>
            <person name="Li R."/>
            <person name="Zheng H."/>
            <person name="Huang S."/>
            <person name="Zhang X."/>
            <person name="Hamilton M.C."/>
            <person name="Pernal S.F."/>
            <person name="Melathopoulos A.P."/>
            <person name="Yan X."/>
            <person name="Evans J.D."/>
        </authorList>
    </citation>
    <scope>NUCLEOTIDE SEQUENCE [LARGE SCALE GENOMIC DNA]</scope>
    <source>
        <strain evidence="9 10">BRL 01</strain>
    </source>
</reference>
<dbReference type="PANTHER" id="PTHR10071">
    <property type="entry name" value="TRANSCRIPTION FACTOR GATA FAMILY MEMBER"/>
    <property type="match status" value="1"/>
</dbReference>
<dbReference type="OrthoDB" id="515401at2759"/>
<keyword evidence="2" id="KW-0479">Metal-binding</keyword>
<dbReference type="EMBL" id="KE647357">
    <property type="protein sequence ID" value="EQB59864.1"/>
    <property type="molecule type" value="Genomic_DNA"/>
</dbReference>
<protein>
    <submittedName>
        <fullName evidence="9">Gata transcription factor</fullName>
    </submittedName>
</protein>
<dbReference type="CDD" id="cd00202">
    <property type="entry name" value="ZnF_GATA"/>
    <property type="match status" value="1"/>
</dbReference>
<evidence type="ECO:0000256" key="7">
    <source>
        <dbReference type="SAM" id="MobiDB-lite"/>
    </source>
</evidence>
<gene>
    <name evidence="9" type="ORF">NAPIS_ORF02561</name>
</gene>
<evidence type="ECO:0000313" key="10">
    <source>
        <dbReference type="Proteomes" id="UP000053780"/>
    </source>
</evidence>
<dbReference type="GO" id="GO:0000981">
    <property type="term" value="F:DNA-binding transcription factor activity, RNA polymerase II-specific"/>
    <property type="evidence" value="ECO:0007669"/>
    <property type="project" value="TreeGrafter"/>
</dbReference>
<evidence type="ECO:0000313" key="9">
    <source>
        <dbReference type="EMBL" id="EQB59864.1"/>
    </source>
</evidence>
<evidence type="ECO:0000256" key="5">
    <source>
        <dbReference type="ARBA" id="ARBA00023242"/>
    </source>
</evidence>
<evidence type="ECO:0000256" key="6">
    <source>
        <dbReference type="PROSITE-ProRule" id="PRU00094"/>
    </source>
</evidence>
<dbReference type="InterPro" id="IPR000679">
    <property type="entry name" value="Znf_GATA"/>
</dbReference>
<dbReference type="GO" id="GO:0000978">
    <property type="term" value="F:RNA polymerase II cis-regulatory region sequence-specific DNA binding"/>
    <property type="evidence" value="ECO:0007669"/>
    <property type="project" value="TreeGrafter"/>
</dbReference>
<comment type="subcellular location">
    <subcellularLocation>
        <location evidence="1">Nucleus</location>
    </subcellularLocation>
</comment>
<feature type="domain" description="GATA-type" evidence="8">
    <location>
        <begin position="204"/>
        <end position="260"/>
    </location>
</feature>
<dbReference type="SUPFAM" id="SSF57716">
    <property type="entry name" value="Glucocorticoid receptor-like (DNA-binding domain)"/>
    <property type="match status" value="1"/>
</dbReference>
<dbReference type="Pfam" id="PF00320">
    <property type="entry name" value="GATA"/>
    <property type="match status" value="1"/>
</dbReference>
<name>T0L5T3_9MICR</name>
<proteinExistence type="predicted"/>
<dbReference type="PROSITE" id="PS00344">
    <property type="entry name" value="GATA_ZN_FINGER_1"/>
    <property type="match status" value="1"/>
</dbReference>
<organism evidence="9 10">
    <name type="scientific">Vairimorpha apis BRL 01</name>
    <dbReference type="NCBI Taxonomy" id="1037528"/>
    <lineage>
        <taxon>Eukaryota</taxon>
        <taxon>Fungi</taxon>
        <taxon>Fungi incertae sedis</taxon>
        <taxon>Microsporidia</taxon>
        <taxon>Nosematidae</taxon>
        <taxon>Vairimorpha</taxon>
    </lineage>
</organism>
<evidence type="ECO:0000256" key="4">
    <source>
        <dbReference type="ARBA" id="ARBA00022833"/>
    </source>
</evidence>
<keyword evidence="4" id="KW-0862">Zinc</keyword>
<keyword evidence="5" id="KW-0539">Nucleus</keyword>
<evidence type="ECO:0000256" key="3">
    <source>
        <dbReference type="ARBA" id="ARBA00022771"/>
    </source>
</evidence>
<dbReference type="Gene3D" id="3.30.50.10">
    <property type="entry name" value="Erythroid Transcription Factor GATA-1, subunit A"/>
    <property type="match status" value="1"/>
</dbReference>
<dbReference type="SMART" id="SM00401">
    <property type="entry name" value="ZnF_GATA"/>
    <property type="match status" value="1"/>
</dbReference>
<dbReference type="InterPro" id="IPR039355">
    <property type="entry name" value="Transcription_factor_GATA"/>
</dbReference>
<keyword evidence="3 6" id="KW-0863">Zinc-finger</keyword>
<evidence type="ECO:0000256" key="1">
    <source>
        <dbReference type="ARBA" id="ARBA00004123"/>
    </source>
</evidence>
<sequence length="360" mass="42640">MTNLNSPNDDKVEMNKNKESDCRYDKHVGMSYSNDFNYSNLNYSNMNYSKDLKNENNQKNKSEEIGTGNKSQQYKGLNNQEIYNSGNKFYENKDFSNKDYYNDMYANPNLYKDTYSNEMYSTFNKDNQDYYYRNQPYNYSSVKPYTDEPYRLYKTDPNNFQDMNEYYNNQRYYDDQYYESNANSYGNFTPYNPYPKLGREMKRKAKQRICSNCNTTSTPSWRRGENGKSLLCNACGLYQKLHGRARPYTVTPNGRTKALKGGYEKTLCVSCNNLYPISEIRGSNNAHVCDNCMVNIKNAQENGYNYNDYQYYKYGNYHNYYNGQVDYPTETDPDNVNVNNNVYENLQSEVLPRNDFKKDF</sequence>
<dbReference type="HOGENOM" id="CLU_769649_0_0_1"/>
<dbReference type="GO" id="GO:0000122">
    <property type="term" value="P:negative regulation of transcription by RNA polymerase II"/>
    <property type="evidence" value="ECO:0007669"/>
    <property type="project" value="TreeGrafter"/>
</dbReference>
<feature type="compositionally biased region" description="Basic and acidic residues" evidence="7">
    <location>
        <begin position="50"/>
        <end position="64"/>
    </location>
</feature>
<evidence type="ECO:0000256" key="2">
    <source>
        <dbReference type="ARBA" id="ARBA00022723"/>
    </source>
</evidence>
<dbReference type="AlphaFoldDB" id="T0L5T3"/>
<dbReference type="Proteomes" id="UP000053780">
    <property type="component" value="Unassembled WGS sequence"/>
</dbReference>